<dbReference type="GO" id="GO:0005506">
    <property type="term" value="F:iron ion binding"/>
    <property type="evidence" value="ECO:0007669"/>
    <property type="project" value="UniProtKB-ARBA"/>
</dbReference>
<gene>
    <name evidence="2" type="ORF">DEO45_02190</name>
</gene>
<dbReference type="SUPFAM" id="SSF51197">
    <property type="entry name" value="Clavaminate synthase-like"/>
    <property type="match status" value="1"/>
</dbReference>
<dbReference type="RefSeq" id="WP_114340688.1">
    <property type="nucleotide sequence ID" value="NZ_QFWQ01000002.1"/>
</dbReference>
<organism evidence="2 3">
    <name type="scientific">Rhodanobacter denitrificans</name>
    <dbReference type="NCBI Taxonomy" id="666685"/>
    <lineage>
        <taxon>Bacteria</taxon>
        <taxon>Pseudomonadati</taxon>
        <taxon>Pseudomonadota</taxon>
        <taxon>Gammaproteobacteria</taxon>
        <taxon>Lysobacterales</taxon>
        <taxon>Rhodanobacteraceae</taxon>
        <taxon>Rhodanobacter</taxon>
    </lineage>
</organism>
<name>A0A368KHV9_9GAMM</name>
<dbReference type="PANTHER" id="PTHR20883:SF48">
    <property type="entry name" value="ECTOINE DIOXYGENASE"/>
    <property type="match status" value="1"/>
</dbReference>
<evidence type="ECO:0000256" key="1">
    <source>
        <dbReference type="ARBA" id="ARBA00001954"/>
    </source>
</evidence>
<comment type="caution">
    <text evidence="2">The sequence shown here is derived from an EMBL/GenBank/DDBJ whole genome shotgun (WGS) entry which is preliminary data.</text>
</comment>
<accession>A0A368KHV9</accession>
<dbReference type="Proteomes" id="UP000252387">
    <property type="component" value="Unassembled WGS sequence"/>
</dbReference>
<evidence type="ECO:0000313" key="3">
    <source>
        <dbReference type="Proteomes" id="UP000252387"/>
    </source>
</evidence>
<keyword evidence="2" id="KW-0223">Dioxygenase</keyword>
<evidence type="ECO:0000313" key="2">
    <source>
        <dbReference type="EMBL" id="RCS31504.1"/>
    </source>
</evidence>
<dbReference type="InterPro" id="IPR008775">
    <property type="entry name" value="Phytyl_CoA_dOase-like"/>
</dbReference>
<proteinExistence type="predicted"/>
<keyword evidence="2" id="KW-0560">Oxidoreductase</keyword>
<dbReference type="GO" id="GO:0016706">
    <property type="term" value="F:2-oxoglutarate-dependent dioxygenase activity"/>
    <property type="evidence" value="ECO:0007669"/>
    <property type="project" value="UniProtKB-ARBA"/>
</dbReference>
<dbReference type="OrthoDB" id="9796766at2"/>
<sequence>MSMTSGWDQLIEEGYAVIPSAVDVGVCEDALRQVDALKKAHVDIVSKNADEFGHLYRVVNLHLALDGLKRAFVENQRGLEVCDRFFGEPTSLYTTLYYERGSEQDFHRDTPYFSTKPAGKYLGVWLALDDVDDENGPLRVTPGSHVLPPINVEKMAAEIFPDPTNIPSMSMEGWNAYQGEVQKQAREHGLMQKNVHVRRGDVIIWHPEMLHGGAPHTNKVRSRRSLVMHVTPAGVPVYHIDVFFNPSKKVPTRAGWEYEEFQKRKIAKFDQVDFGHEYAVSINKLR</sequence>
<dbReference type="Gene3D" id="2.60.120.620">
    <property type="entry name" value="q2cbj1_9rhob like domain"/>
    <property type="match status" value="1"/>
</dbReference>
<dbReference type="AlphaFoldDB" id="A0A368KHV9"/>
<dbReference type="EMBL" id="QFWQ01000002">
    <property type="protein sequence ID" value="RCS31504.1"/>
    <property type="molecule type" value="Genomic_DNA"/>
</dbReference>
<protein>
    <submittedName>
        <fullName evidence="2">Phytanoyl-CoA dioxygenase family protein</fullName>
    </submittedName>
</protein>
<keyword evidence="3" id="KW-1185">Reference proteome</keyword>
<dbReference type="Pfam" id="PF05721">
    <property type="entry name" value="PhyH"/>
    <property type="match status" value="1"/>
</dbReference>
<comment type="cofactor">
    <cofactor evidence="1">
        <name>Fe(2+)</name>
        <dbReference type="ChEBI" id="CHEBI:29033"/>
    </cofactor>
</comment>
<dbReference type="PANTHER" id="PTHR20883">
    <property type="entry name" value="PHYTANOYL-COA DIOXYGENASE DOMAIN CONTAINING 1"/>
    <property type="match status" value="1"/>
</dbReference>
<reference evidence="2 3" key="1">
    <citation type="submission" date="2018-05" db="EMBL/GenBank/DDBJ databases">
        <title>Draft genome sequence of Rhodanobacter denitrificans Yn1 isolated from gold copper mine.</title>
        <authorList>
            <person name="Yang N."/>
            <person name="Mazhar H.S."/>
            <person name="Rensing C."/>
        </authorList>
    </citation>
    <scope>NUCLEOTIDE SEQUENCE [LARGE SCALE GENOMIC DNA]</scope>
    <source>
        <strain evidence="2 3">Yn1</strain>
    </source>
</reference>